<dbReference type="PANTHER" id="PTHR33627">
    <property type="entry name" value="TRANSPOSASE"/>
    <property type="match status" value="1"/>
</dbReference>
<protein>
    <submittedName>
        <fullName evidence="2">Transposase</fullName>
    </submittedName>
</protein>
<organism evidence="2 3">
    <name type="scientific">Azospirillum baldaniorum</name>
    <dbReference type="NCBI Taxonomy" id="1064539"/>
    <lineage>
        <taxon>Bacteria</taxon>
        <taxon>Pseudomonadati</taxon>
        <taxon>Pseudomonadota</taxon>
        <taxon>Alphaproteobacteria</taxon>
        <taxon>Rhodospirillales</taxon>
        <taxon>Azospirillaceae</taxon>
        <taxon>Azospirillum</taxon>
    </lineage>
</organism>
<evidence type="ECO:0000313" key="2">
    <source>
        <dbReference type="EMBL" id="CCD01011.1"/>
    </source>
</evidence>
<keyword evidence="3" id="KW-1185">Reference proteome</keyword>
<reference evidence="2 3" key="1">
    <citation type="journal article" date="2011" name="PLoS Genet.">
        <title>Azospirillum genomes reveal transition of bacteria from aquatic to terrestrial environments.</title>
        <authorList>
            <person name="Wisniewski-Dye F."/>
            <person name="Borziak K."/>
            <person name="Khalsa-Moyers G."/>
            <person name="Alexandre G."/>
            <person name="Sukharnikov L.O."/>
            <person name="Wuichet K."/>
            <person name="Hurst G.B."/>
            <person name="McDonald W.H."/>
            <person name="Robertson J.S."/>
            <person name="Barbe V."/>
            <person name="Calteau A."/>
            <person name="Rouy Z."/>
            <person name="Mangenot S."/>
            <person name="Prigent-Combaret C."/>
            <person name="Normand P."/>
            <person name="Boyer M."/>
            <person name="Siguier P."/>
            <person name="Dessaux Y."/>
            <person name="Elmerich C."/>
            <person name="Condemine G."/>
            <person name="Krishnen G."/>
            <person name="Kennedy I."/>
            <person name="Paterson A.H."/>
            <person name="Gonzalez V."/>
            <person name="Mavingui P."/>
            <person name="Zhulin I.B."/>
        </authorList>
    </citation>
    <scope>NUCLEOTIDE SEQUENCE [LARGE SCALE GENOMIC DNA]</scope>
    <source>
        <strain evidence="2 3">Sp245</strain>
    </source>
</reference>
<dbReference type="KEGG" id="abs:AZOBR_p1140026"/>
<feature type="domain" description="Transposase IS701-like DDE" evidence="1">
    <location>
        <begin position="15"/>
        <end position="135"/>
    </location>
</feature>
<evidence type="ECO:0000259" key="1">
    <source>
        <dbReference type="Pfam" id="PF13546"/>
    </source>
</evidence>
<proteinExistence type="predicted"/>
<dbReference type="InterPro" id="IPR038721">
    <property type="entry name" value="IS701-like_DDE_dom"/>
</dbReference>
<dbReference type="Proteomes" id="UP000007319">
    <property type="component" value="Plasmid AZOBR_p1"/>
</dbReference>
<dbReference type="AlphaFoldDB" id="A0A9P1JWA8"/>
<evidence type="ECO:0000313" key="3">
    <source>
        <dbReference type="Proteomes" id="UP000007319"/>
    </source>
</evidence>
<dbReference type="PANTHER" id="PTHR33627:SF1">
    <property type="entry name" value="TRANSPOSASE"/>
    <property type="match status" value="1"/>
</dbReference>
<dbReference type="InterPro" id="IPR039365">
    <property type="entry name" value="IS701-like"/>
</dbReference>
<accession>A0A9P1JWA8</accession>
<sequence>MAEQIGDARLWRTPRVLSHVLWDQDRVRDVCGAYIIEQLGRDGVLIVDETGFLKKGEHSVGVARQYSGTAGRIDNCQVGVFLAYATERGHALIDCRLYLPEDWLDDAHRREGHIPADVAFATKPAMARAMQATASPSVDRTRP</sequence>
<geneLocation type="plasmid" evidence="2 3">
    <name>AZOBR_p1</name>
</geneLocation>
<dbReference type="Pfam" id="PF13546">
    <property type="entry name" value="DDE_5"/>
    <property type="match status" value="1"/>
</dbReference>
<name>A0A9P1JWA8_9PROT</name>
<keyword evidence="2" id="KW-0614">Plasmid</keyword>
<dbReference type="EMBL" id="HE577328">
    <property type="protein sequence ID" value="CCD01011.1"/>
    <property type="molecule type" value="Genomic_DNA"/>
</dbReference>
<gene>
    <name evidence="2" type="ORF">AZOBR_p1140026</name>
</gene>